<dbReference type="PROSITE" id="PS50172">
    <property type="entry name" value="BRCT"/>
    <property type="match status" value="1"/>
</dbReference>
<dbReference type="InterPro" id="IPR036420">
    <property type="entry name" value="BRCT_dom_sf"/>
</dbReference>
<proteinExistence type="predicted"/>
<dbReference type="InterPro" id="IPR001357">
    <property type="entry name" value="BRCT_dom"/>
</dbReference>
<name>A0A9Q0LEE3_ANAIG</name>
<evidence type="ECO:0000313" key="4">
    <source>
        <dbReference type="Proteomes" id="UP001149090"/>
    </source>
</evidence>
<evidence type="ECO:0000256" key="1">
    <source>
        <dbReference type="SAM" id="MobiDB-lite"/>
    </source>
</evidence>
<feature type="domain" description="BRCT" evidence="2">
    <location>
        <begin position="188"/>
        <end position="293"/>
    </location>
</feature>
<keyword evidence="4" id="KW-1185">Reference proteome</keyword>
<reference evidence="3" key="1">
    <citation type="submission" date="2022-10" db="EMBL/GenBank/DDBJ databases">
        <title>Novel sulphate-reducing endosymbionts in the free-living metamonad Anaeramoeba.</title>
        <authorList>
            <person name="Jerlstrom-Hultqvist J."/>
            <person name="Cepicka I."/>
            <person name="Gallot-Lavallee L."/>
            <person name="Salas-Leiva D."/>
            <person name="Curtis B.A."/>
            <person name="Zahonova K."/>
            <person name="Pipaliya S."/>
            <person name="Dacks J."/>
            <person name="Roger A.J."/>
        </authorList>
    </citation>
    <scope>NUCLEOTIDE SEQUENCE</scope>
    <source>
        <strain evidence="3">BMAN</strain>
    </source>
</reference>
<gene>
    <name evidence="3" type="ORF">M0811_10379</name>
</gene>
<feature type="region of interest" description="Disordered" evidence="1">
    <location>
        <begin position="164"/>
        <end position="189"/>
    </location>
</feature>
<evidence type="ECO:0000313" key="3">
    <source>
        <dbReference type="EMBL" id="KAJ5071317.1"/>
    </source>
</evidence>
<feature type="compositionally biased region" description="Basic residues" evidence="1">
    <location>
        <begin position="167"/>
        <end position="177"/>
    </location>
</feature>
<evidence type="ECO:0000259" key="2">
    <source>
        <dbReference type="PROSITE" id="PS50172"/>
    </source>
</evidence>
<sequence>MLLRREFMKFFDNFELEELLNSRPIREEKGEEKEANPLEENGKKLEGTKEIMSNKNTIVAYSLYFPFTKFHRAVPRREPNIPQTPDHFQPPLPVLTPFYPENDPYNQDYKQIFQLNNYTAKSFKNFGDIPQKINQNAPNVLKNDPQRSFSDLDHKFIHFQESFNHKEQKKKKKKKNKTNQNSKTENNNNDGFFSNKKIVFVQSLDCSLFQRLRLSLKQLVEAWGAEVEPISQLQNTNKKPIFFVSLVDTLSFYHDPLREMLVLLTMGIPILSPKWIIDSILQKQIQNPEKYILNIPKNHQNSLFKLFNNKQIHLKGGSAFVELWSFLIESLSGFLVSESSLANIIITESETHLNCCPYYFCNKSDLDLNSNSNSDSNSNSNSNSNSDSNSDLNSNSDSNSDSNPDLNSNSDLNSNPLVLSEAQLVSLFSKTQKKDF</sequence>
<feature type="compositionally biased region" description="Low complexity" evidence="1">
    <location>
        <begin position="178"/>
        <end position="189"/>
    </location>
</feature>
<dbReference type="EMBL" id="JAPDFW010000089">
    <property type="protein sequence ID" value="KAJ5071317.1"/>
    <property type="molecule type" value="Genomic_DNA"/>
</dbReference>
<organism evidence="3 4">
    <name type="scientific">Anaeramoeba ignava</name>
    <name type="common">Anaerobic marine amoeba</name>
    <dbReference type="NCBI Taxonomy" id="1746090"/>
    <lineage>
        <taxon>Eukaryota</taxon>
        <taxon>Metamonada</taxon>
        <taxon>Anaeramoebidae</taxon>
        <taxon>Anaeramoeba</taxon>
    </lineage>
</organism>
<dbReference type="SUPFAM" id="SSF52113">
    <property type="entry name" value="BRCT domain"/>
    <property type="match status" value="1"/>
</dbReference>
<comment type="caution">
    <text evidence="3">The sequence shown here is derived from an EMBL/GenBank/DDBJ whole genome shotgun (WGS) entry which is preliminary data.</text>
</comment>
<dbReference type="AlphaFoldDB" id="A0A9Q0LEE3"/>
<feature type="region of interest" description="Disordered" evidence="1">
    <location>
        <begin position="371"/>
        <end position="413"/>
    </location>
</feature>
<accession>A0A9Q0LEE3</accession>
<dbReference type="Pfam" id="PF00533">
    <property type="entry name" value="BRCT"/>
    <property type="match status" value="1"/>
</dbReference>
<dbReference type="Gene3D" id="3.40.50.10190">
    <property type="entry name" value="BRCT domain"/>
    <property type="match status" value="1"/>
</dbReference>
<protein>
    <submittedName>
        <fullName evidence="3">Tumor suppressor p53-binding protein</fullName>
    </submittedName>
</protein>
<dbReference type="Proteomes" id="UP001149090">
    <property type="component" value="Unassembled WGS sequence"/>
</dbReference>